<dbReference type="Proteomes" id="UP000085678">
    <property type="component" value="Unplaced"/>
</dbReference>
<protein>
    <submittedName>
        <fullName evidence="7 8">Coiled-coil domain-containing protein 74A</fullName>
    </submittedName>
</protein>
<evidence type="ECO:0000259" key="5">
    <source>
        <dbReference type="Pfam" id="PF14917"/>
    </source>
</evidence>
<feature type="region of interest" description="Disordered" evidence="3">
    <location>
        <begin position="199"/>
        <end position="232"/>
    </location>
</feature>
<dbReference type="KEGG" id="lak:112041567"/>
<evidence type="ECO:0000313" key="8">
    <source>
        <dbReference type="RefSeq" id="XP_023930748.1"/>
    </source>
</evidence>
<feature type="domain" description="CCDC92/74 N-terminal" evidence="4">
    <location>
        <begin position="68"/>
        <end position="121"/>
    </location>
</feature>
<evidence type="ECO:0000313" key="6">
    <source>
        <dbReference type="Proteomes" id="UP000085678"/>
    </source>
</evidence>
<evidence type="ECO:0000256" key="3">
    <source>
        <dbReference type="SAM" id="MobiDB-lite"/>
    </source>
</evidence>
<feature type="domain" description="Coiled coil protein 74 C-terminal" evidence="5">
    <location>
        <begin position="247"/>
        <end position="374"/>
    </location>
</feature>
<feature type="compositionally biased region" description="Basic and acidic residues" evidence="3">
    <location>
        <begin position="132"/>
        <end position="142"/>
    </location>
</feature>
<dbReference type="InterPro" id="IPR029422">
    <property type="entry name" value="CCDC74_C"/>
</dbReference>
<dbReference type="STRING" id="7574.A0A1S3JNW4"/>
<dbReference type="PANTHER" id="PTHR14882">
    <property type="entry name" value="COILED-COIL DOMAIN-CONTAINING 74A"/>
    <property type="match status" value="1"/>
</dbReference>
<dbReference type="InterPro" id="IPR039496">
    <property type="entry name" value="CCDC92/74_N"/>
</dbReference>
<dbReference type="OrthoDB" id="2155209at2759"/>
<sequence>MSAQTQLPPLNNLPQWSRVHTLDKARYPKPFVKDRLNPMPMADLGASNPPGSSESDRDLDFTSMDPVTRIQYLEKSIGFLKHQHKEVLSSLHEEIEALKKENKDLQFELIMIQKNQQLNSSSANNATSQKLEVPDRPTDKEQSSISLRSRTAEGDSVTDQSQEPELKHIFLEEEIKDLKETLREARNHNTYLKQLLEQEQSKSKELQQQVSSQSHESPAAYGQPQNTPIDMSSITASLNPLQIHPANQPPRQPTLQECEMIIRHMQHVNEKQSHELNRLKSDLRDVLYSHKWTPDAYLLAKAYVAEEEKGEVVALDPQARLPKIHKHPGRKLPEVAYIASSEKVSLPALTQTVGNKAVERRKRTQILQKARLRKEVL</sequence>
<accession>A0A1S3JNW4</accession>
<feature type="region of interest" description="Disordered" evidence="3">
    <location>
        <begin position="119"/>
        <end position="165"/>
    </location>
</feature>
<name>A0A1S3JNW4_LINAN</name>
<reference evidence="7 8" key="1">
    <citation type="submission" date="2025-04" db="UniProtKB">
        <authorList>
            <consortium name="RefSeq"/>
        </authorList>
    </citation>
    <scope>IDENTIFICATION</scope>
    <source>
        <tissue evidence="7 8">Gonads</tissue>
    </source>
</reference>
<evidence type="ECO:0000313" key="7">
    <source>
        <dbReference type="RefSeq" id="XP_013412048.1"/>
    </source>
</evidence>
<proteinExistence type="predicted"/>
<feature type="region of interest" description="Disordered" evidence="3">
    <location>
        <begin position="31"/>
        <end position="60"/>
    </location>
</feature>
<feature type="compositionally biased region" description="Polar residues" evidence="3">
    <location>
        <begin position="223"/>
        <end position="232"/>
    </location>
</feature>
<gene>
    <name evidence="7" type="primary">LOC106174864</name>
    <name evidence="8" type="synonym">LOC112041567</name>
</gene>
<evidence type="ECO:0000256" key="1">
    <source>
        <dbReference type="ARBA" id="ARBA00023054"/>
    </source>
</evidence>
<keyword evidence="1 2" id="KW-0175">Coiled coil</keyword>
<dbReference type="Pfam" id="PF14916">
    <property type="entry name" value="CCDC92"/>
    <property type="match status" value="1"/>
</dbReference>
<evidence type="ECO:0000259" key="4">
    <source>
        <dbReference type="Pfam" id="PF14916"/>
    </source>
</evidence>
<dbReference type="RefSeq" id="XP_023930748.1">
    <property type="nucleotide sequence ID" value="XM_024074980.1"/>
</dbReference>
<dbReference type="InterPro" id="IPR040370">
    <property type="entry name" value="CCDC74A/CCDC74B/CCDC92"/>
</dbReference>
<evidence type="ECO:0000256" key="2">
    <source>
        <dbReference type="SAM" id="Coils"/>
    </source>
</evidence>
<keyword evidence="6" id="KW-1185">Reference proteome</keyword>
<organism evidence="6 7">
    <name type="scientific">Lingula anatina</name>
    <name type="common">Brachiopod</name>
    <name type="synonym">Lingula unguis</name>
    <dbReference type="NCBI Taxonomy" id="7574"/>
    <lineage>
        <taxon>Eukaryota</taxon>
        <taxon>Metazoa</taxon>
        <taxon>Spiralia</taxon>
        <taxon>Lophotrochozoa</taxon>
        <taxon>Brachiopoda</taxon>
        <taxon>Linguliformea</taxon>
        <taxon>Lingulata</taxon>
        <taxon>Lingulida</taxon>
        <taxon>Linguloidea</taxon>
        <taxon>Lingulidae</taxon>
        <taxon>Lingula</taxon>
    </lineage>
</organism>
<dbReference type="AlphaFoldDB" id="A0A1S3JNW4"/>
<dbReference type="KEGG" id="lak:106174864"/>
<dbReference type="RefSeq" id="XP_013412048.1">
    <property type="nucleotide sequence ID" value="XM_013556594.1"/>
</dbReference>
<dbReference type="Pfam" id="PF14917">
    <property type="entry name" value="CCDC74_C"/>
    <property type="match status" value="1"/>
</dbReference>
<feature type="coiled-coil region" evidence="2">
    <location>
        <begin position="81"/>
        <end position="115"/>
    </location>
</feature>
<dbReference type="OMA" id="HKNKRIP"/>
<feature type="compositionally biased region" description="Low complexity" evidence="3">
    <location>
        <begin position="119"/>
        <end position="130"/>
    </location>
</feature>
<dbReference type="PANTHER" id="PTHR14882:SF5">
    <property type="entry name" value="COILED-COIL DOMAIN CONTAINING 74A"/>
    <property type="match status" value="1"/>
</dbReference>
<dbReference type="GeneID" id="106174864"/>